<dbReference type="AlphaFoldDB" id="A0A9X2HNT2"/>
<reference evidence="2" key="1">
    <citation type="submission" date="2022-05" db="EMBL/GenBank/DDBJ databases">
        <title>Sphingomonas sp. strain MG17 Genome sequencing and assembly.</title>
        <authorList>
            <person name="Kim I."/>
        </authorList>
    </citation>
    <scope>NUCLEOTIDE SEQUENCE</scope>
    <source>
        <strain evidence="2">MG17</strain>
    </source>
</reference>
<organism evidence="2 3">
    <name type="scientific">Sphingomonas tagetis</name>
    <dbReference type="NCBI Taxonomy" id="2949092"/>
    <lineage>
        <taxon>Bacteria</taxon>
        <taxon>Pseudomonadati</taxon>
        <taxon>Pseudomonadota</taxon>
        <taxon>Alphaproteobacteria</taxon>
        <taxon>Sphingomonadales</taxon>
        <taxon>Sphingomonadaceae</taxon>
        <taxon>Sphingomonas</taxon>
    </lineage>
</organism>
<dbReference type="InterPro" id="IPR036269">
    <property type="entry name" value="Rho_N_sf"/>
</dbReference>
<keyword evidence="3" id="KW-1185">Reference proteome</keyword>
<protein>
    <submittedName>
        <fullName evidence="2">Rho termination factor N-terminal domain-containing protein</fullName>
    </submittedName>
</protein>
<gene>
    <name evidence="2" type="ORF">M9978_02185</name>
</gene>
<evidence type="ECO:0000259" key="1">
    <source>
        <dbReference type="Pfam" id="PF07498"/>
    </source>
</evidence>
<name>A0A9X2HNT2_9SPHN</name>
<comment type="caution">
    <text evidence="2">The sequence shown here is derived from an EMBL/GenBank/DDBJ whole genome shotgun (WGS) entry which is preliminary data.</text>
</comment>
<dbReference type="RefSeq" id="WP_254291203.1">
    <property type="nucleotide sequence ID" value="NZ_JAMLDX010000001.1"/>
</dbReference>
<dbReference type="InterPro" id="IPR055642">
    <property type="entry name" value="DUF7218"/>
</dbReference>
<dbReference type="Pfam" id="PF23855">
    <property type="entry name" value="DUF7218"/>
    <property type="match status" value="1"/>
</dbReference>
<dbReference type="Pfam" id="PF07498">
    <property type="entry name" value="Rho_N"/>
    <property type="match status" value="1"/>
</dbReference>
<dbReference type="EMBL" id="JAMLDX010000001">
    <property type="protein sequence ID" value="MCP3729225.1"/>
    <property type="molecule type" value="Genomic_DNA"/>
</dbReference>
<dbReference type="InterPro" id="IPR011112">
    <property type="entry name" value="Rho-like_N"/>
</dbReference>
<accession>A0A9X2HNT2</accession>
<dbReference type="GO" id="GO:0006353">
    <property type="term" value="P:DNA-templated transcription termination"/>
    <property type="evidence" value="ECO:0007669"/>
    <property type="project" value="InterPro"/>
</dbReference>
<evidence type="ECO:0000313" key="3">
    <source>
        <dbReference type="Proteomes" id="UP001139451"/>
    </source>
</evidence>
<dbReference type="SUPFAM" id="SSF68912">
    <property type="entry name" value="Rho N-terminal domain-like"/>
    <property type="match status" value="1"/>
</dbReference>
<evidence type="ECO:0000313" key="2">
    <source>
        <dbReference type="EMBL" id="MCP3729225.1"/>
    </source>
</evidence>
<feature type="domain" description="Rho termination factor-like N-terminal" evidence="1">
    <location>
        <begin position="49"/>
        <end position="79"/>
    </location>
</feature>
<dbReference type="Proteomes" id="UP001139451">
    <property type="component" value="Unassembled WGS sequence"/>
</dbReference>
<sequence length="82" mass="9150">MAKDHGPTIKDDKLYEDLRKDGASKEKAARIANAKAAGTLNHESTHLENRSKDELYDEAKAIGIEGRSTMDKDELIDSIRDH</sequence>
<proteinExistence type="predicted"/>